<dbReference type="AlphaFoldDB" id="A0A1E7EK60"/>
<keyword evidence="2" id="KW-1185">Reference proteome</keyword>
<evidence type="ECO:0000313" key="1">
    <source>
        <dbReference type="EMBL" id="OEU06272.1"/>
    </source>
</evidence>
<dbReference type="Proteomes" id="UP000095751">
    <property type="component" value="Unassembled WGS sequence"/>
</dbReference>
<sequence length="177" mass="18089">MEVLMRPIAQPGWLSIALLLDCANPVEDFVELVGIKEGTLVVIDGLLEGISLGGEVVMKERDELSALVGTAEDEKLGPPLGDELRLLEGTELLIGASLGDPLGAELDDDRGFMLGDSDALLEGISLGGAMVLGPPLGLADGDELGLKLTDGAIVLGPPLGLADGDELGLVELGAELG</sequence>
<proteinExistence type="predicted"/>
<accession>A0A1E7EK60</accession>
<protein>
    <submittedName>
        <fullName evidence="1">Uncharacterized protein</fullName>
    </submittedName>
</protein>
<dbReference type="KEGG" id="fcy:FRACYDRAFT_255411"/>
<reference evidence="1 2" key="1">
    <citation type="submission" date="2016-09" db="EMBL/GenBank/DDBJ databases">
        <title>Extensive genetic diversity and differential bi-allelic expression allows diatom success in the polar Southern Ocean.</title>
        <authorList>
            <consortium name="DOE Joint Genome Institute"/>
            <person name="Mock T."/>
            <person name="Otillar R.P."/>
            <person name="Strauss J."/>
            <person name="Dupont C."/>
            <person name="Frickenhaus S."/>
            <person name="Maumus F."/>
            <person name="Mcmullan M."/>
            <person name="Sanges R."/>
            <person name="Schmutz J."/>
            <person name="Toseland A."/>
            <person name="Valas R."/>
            <person name="Veluchamy A."/>
            <person name="Ward B.J."/>
            <person name="Allen A."/>
            <person name="Barry K."/>
            <person name="Falciatore A."/>
            <person name="Ferrante M."/>
            <person name="Fortunato A.E."/>
            <person name="Gloeckner G."/>
            <person name="Gruber A."/>
            <person name="Hipkin R."/>
            <person name="Janech M."/>
            <person name="Kroth P."/>
            <person name="Leese F."/>
            <person name="Lindquist E."/>
            <person name="Lyon B.R."/>
            <person name="Martin J."/>
            <person name="Mayer C."/>
            <person name="Parker M."/>
            <person name="Quesneville H."/>
            <person name="Raymond J."/>
            <person name="Uhlig C."/>
            <person name="Valentin K.U."/>
            <person name="Worden A.Z."/>
            <person name="Armbrust E.V."/>
            <person name="Bowler C."/>
            <person name="Green B."/>
            <person name="Moulton V."/>
            <person name="Van Oosterhout C."/>
            <person name="Grigoriev I."/>
        </authorList>
    </citation>
    <scope>NUCLEOTIDE SEQUENCE [LARGE SCALE GENOMIC DNA]</scope>
    <source>
        <strain evidence="1 2">CCMP1102</strain>
    </source>
</reference>
<gene>
    <name evidence="1" type="ORF">FRACYDRAFT_255411</name>
</gene>
<evidence type="ECO:0000313" key="2">
    <source>
        <dbReference type="Proteomes" id="UP000095751"/>
    </source>
</evidence>
<name>A0A1E7EK60_9STRA</name>
<dbReference type="InParanoid" id="A0A1E7EK60"/>
<dbReference type="EMBL" id="KV784417">
    <property type="protein sequence ID" value="OEU06272.1"/>
    <property type="molecule type" value="Genomic_DNA"/>
</dbReference>
<organism evidence="1 2">
    <name type="scientific">Fragilariopsis cylindrus CCMP1102</name>
    <dbReference type="NCBI Taxonomy" id="635003"/>
    <lineage>
        <taxon>Eukaryota</taxon>
        <taxon>Sar</taxon>
        <taxon>Stramenopiles</taxon>
        <taxon>Ochrophyta</taxon>
        <taxon>Bacillariophyta</taxon>
        <taxon>Bacillariophyceae</taxon>
        <taxon>Bacillariophycidae</taxon>
        <taxon>Bacillariales</taxon>
        <taxon>Bacillariaceae</taxon>
        <taxon>Fragilariopsis</taxon>
    </lineage>
</organism>